<dbReference type="Proteomes" id="UP000199759">
    <property type="component" value="Unassembled WGS sequence"/>
</dbReference>
<sequence length="149" mass="16294">MTELAARNGAERAEALLRLTARLTELIRSETQMFQRRRPQDAVALQDEKSKLANIYRSEVARARSEPTRFAGAPAPLKNTLREATVSFHAALAENSRAVTAMKVITEGVVRAIAEEAERQRSTGHGYGPGAAQRPQQTRGLSIALNQTA</sequence>
<reference evidence="2 3" key="1">
    <citation type="submission" date="2016-10" db="EMBL/GenBank/DDBJ databases">
        <authorList>
            <person name="de Groot N.N."/>
        </authorList>
    </citation>
    <scope>NUCLEOTIDE SEQUENCE [LARGE SCALE GENOMIC DNA]</scope>
    <source>
        <strain evidence="2 3">DSM 16077</strain>
    </source>
</reference>
<dbReference type="OrthoDB" id="7632623at2"/>
<evidence type="ECO:0000256" key="1">
    <source>
        <dbReference type="SAM" id="MobiDB-lite"/>
    </source>
</evidence>
<gene>
    <name evidence="2" type="ORF">SAMN04488568_11937</name>
</gene>
<keyword evidence="3" id="KW-1185">Reference proteome</keyword>
<evidence type="ECO:0008006" key="4">
    <source>
        <dbReference type="Google" id="ProtNLM"/>
    </source>
</evidence>
<dbReference type="RefSeq" id="WP_091771428.1">
    <property type="nucleotide sequence ID" value="NZ_FNHG01000019.1"/>
</dbReference>
<proteinExistence type="predicted"/>
<organism evidence="2 3">
    <name type="scientific">Maricaulis salignorans</name>
    <dbReference type="NCBI Taxonomy" id="144026"/>
    <lineage>
        <taxon>Bacteria</taxon>
        <taxon>Pseudomonadati</taxon>
        <taxon>Pseudomonadota</taxon>
        <taxon>Alphaproteobacteria</taxon>
        <taxon>Maricaulales</taxon>
        <taxon>Maricaulaceae</taxon>
        <taxon>Maricaulis</taxon>
    </lineage>
</organism>
<feature type="compositionally biased region" description="Polar residues" evidence="1">
    <location>
        <begin position="134"/>
        <end position="149"/>
    </location>
</feature>
<dbReference type="AlphaFoldDB" id="A0A1G9VGT5"/>
<accession>A0A1G9VGT5</accession>
<dbReference type="EMBL" id="FNHG01000019">
    <property type="protein sequence ID" value="SDM71359.1"/>
    <property type="molecule type" value="Genomic_DNA"/>
</dbReference>
<feature type="region of interest" description="Disordered" evidence="1">
    <location>
        <begin position="120"/>
        <end position="149"/>
    </location>
</feature>
<evidence type="ECO:0000313" key="3">
    <source>
        <dbReference type="Proteomes" id="UP000199759"/>
    </source>
</evidence>
<protein>
    <recommendedName>
        <fullName evidence="4">Flagellar basal-body protein FlbY</fullName>
    </recommendedName>
</protein>
<dbReference type="STRING" id="144026.SAMN04488568_11937"/>
<name>A0A1G9VGT5_9PROT</name>
<evidence type="ECO:0000313" key="2">
    <source>
        <dbReference type="EMBL" id="SDM71359.1"/>
    </source>
</evidence>